<evidence type="ECO:0000313" key="1">
    <source>
        <dbReference type="EMBL" id="QNT79323.1"/>
    </source>
</evidence>
<sequence>MNGQSKKHSPDKKHSADIVKLAQSWWQVLQPDPERGKKGNKGALAQLRRCHSIPELLLEPFVQNLIQSYCQDSAVDNTILKNQILRLALVCGVLALVREKDTEKSVARRIGPEKGGDESTALCKPIRFSRLLRAESLEECLRGFRRLVKLMGNKVNIADLIEGVFYWPKSDECSQSQREYYNKRAEDIRIKWVFQYWDAGKLGEDDEPEGPTNEIEKE</sequence>
<evidence type="ECO:0000313" key="2">
    <source>
        <dbReference type="Proteomes" id="UP000516349"/>
    </source>
</evidence>
<accession>A0A7H1NU63</accession>
<gene>
    <name evidence="1" type="ORF">JGUZn3_21200</name>
</gene>
<name>A0A7H1NU63_9PROT</name>
<organism evidence="1 2">
    <name type="scientific">Entomobacter blattae</name>
    <dbReference type="NCBI Taxonomy" id="2762277"/>
    <lineage>
        <taxon>Bacteria</taxon>
        <taxon>Pseudomonadati</taxon>
        <taxon>Pseudomonadota</taxon>
        <taxon>Alphaproteobacteria</taxon>
        <taxon>Acetobacterales</taxon>
        <taxon>Acetobacteraceae</taxon>
        <taxon>Entomobacter</taxon>
    </lineage>
</organism>
<dbReference type="Gene3D" id="1.10.520.40">
    <property type="entry name" value="CRISPR-associated protein Cse2"/>
    <property type="match status" value="1"/>
</dbReference>
<protein>
    <submittedName>
        <fullName evidence="1">CRISPR-associated protein Cse2</fullName>
    </submittedName>
</protein>
<proteinExistence type="predicted"/>
<dbReference type="Pfam" id="PF09485">
    <property type="entry name" value="CRISPR_Cse2"/>
    <property type="match status" value="1"/>
</dbReference>
<dbReference type="EMBL" id="CP060244">
    <property type="protein sequence ID" value="QNT79323.1"/>
    <property type="molecule type" value="Genomic_DNA"/>
</dbReference>
<dbReference type="NCBIfam" id="TIGR02548">
    <property type="entry name" value="casB_cse2"/>
    <property type="match status" value="1"/>
</dbReference>
<keyword evidence="2" id="KW-1185">Reference proteome</keyword>
<dbReference type="Proteomes" id="UP000516349">
    <property type="component" value="Chromosome"/>
</dbReference>
<dbReference type="AlphaFoldDB" id="A0A7H1NU63"/>
<reference evidence="1 2" key="1">
    <citation type="submission" date="2020-08" db="EMBL/GenBank/DDBJ databases">
        <title>Complete genome sequence of Entomobacter blattae G55GP.</title>
        <authorList>
            <person name="Poehlein A."/>
            <person name="Guzman J."/>
            <person name="Daniel R."/>
            <person name="Vilcinskas A."/>
        </authorList>
    </citation>
    <scope>NUCLEOTIDE SEQUENCE [LARGE SCALE GENOMIC DNA]</scope>
    <source>
        <strain evidence="1 2">G55GP</strain>
    </source>
</reference>
<dbReference type="InterPro" id="IPR013382">
    <property type="entry name" value="CRISPR-assoc_prot_Cse2"/>
</dbReference>
<dbReference type="RefSeq" id="WP_203413499.1">
    <property type="nucleotide sequence ID" value="NZ_CP060244.1"/>
</dbReference>
<dbReference type="KEGG" id="ebla:JGUZn3_21200"/>
<dbReference type="InterPro" id="IPR038287">
    <property type="entry name" value="Cse2_sf"/>
</dbReference>
<dbReference type="CDD" id="cd09731">
    <property type="entry name" value="Cse2_I-E"/>
    <property type="match status" value="1"/>
</dbReference>